<evidence type="ECO:0000256" key="1">
    <source>
        <dbReference type="SAM" id="MobiDB-lite"/>
    </source>
</evidence>
<accession>A0AAJ0DHT8</accession>
<feature type="compositionally biased region" description="Basic and acidic residues" evidence="1">
    <location>
        <begin position="343"/>
        <end position="368"/>
    </location>
</feature>
<dbReference type="EMBL" id="JAWDJX010000032">
    <property type="protein sequence ID" value="KAK3050440.1"/>
    <property type="molecule type" value="Genomic_DNA"/>
</dbReference>
<proteinExistence type="predicted"/>
<comment type="caution">
    <text evidence="2">The sequence shown here is derived from an EMBL/GenBank/DDBJ whole genome shotgun (WGS) entry which is preliminary data.</text>
</comment>
<evidence type="ECO:0000313" key="3">
    <source>
        <dbReference type="Proteomes" id="UP001271007"/>
    </source>
</evidence>
<feature type="compositionally biased region" description="Basic residues" evidence="1">
    <location>
        <begin position="298"/>
        <end position="314"/>
    </location>
</feature>
<reference evidence="2" key="1">
    <citation type="submission" date="2023-04" db="EMBL/GenBank/DDBJ databases">
        <title>Black Yeasts Isolated from many extreme environments.</title>
        <authorList>
            <person name="Coleine C."/>
            <person name="Stajich J.E."/>
            <person name="Selbmann L."/>
        </authorList>
    </citation>
    <scope>NUCLEOTIDE SEQUENCE</scope>
    <source>
        <strain evidence="2">CCFEE 5312</strain>
    </source>
</reference>
<feature type="compositionally biased region" description="Polar residues" evidence="1">
    <location>
        <begin position="257"/>
        <end position="266"/>
    </location>
</feature>
<protein>
    <submittedName>
        <fullName evidence="2">Uncharacterized protein</fullName>
    </submittedName>
</protein>
<feature type="compositionally biased region" description="Low complexity" evidence="1">
    <location>
        <begin position="227"/>
        <end position="236"/>
    </location>
</feature>
<evidence type="ECO:0000313" key="2">
    <source>
        <dbReference type="EMBL" id="KAK3050440.1"/>
    </source>
</evidence>
<feature type="region of interest" description="Disordered" evidence="1">
    <location>
        <begin position="221"/>
        <end position="241"/>
    </location>
</feature>
<keyword evidence="3" id="KW-1185">Reference proteome</keyword>
<organism evidence="2 3">
    <name type="scientific">Extremus antarcticus</name>
    <dbReference type="NCBI Taxonomy" id="702011"/>
    <lineage>
        <taxon>Eukaryota</taxon>
        <taxon>Fungi</taxon>
        <taxon>Dikarya</taxon>
        <taxon>Ascomycota</taxon>
        <taxon>Pezizomycotina</taxon>
        <taxon>Dothideomycetes</taxon>
        <taxon>Dothideomycetidae</taxon>
        <taxon>Mycosphaerellales</taxon>
        <taxon>Extremaceae</taxon>
        <taxon>Extremus</taxon>
    </lineage>
</organism>
<dbReference type="AlphaFoldDB" id="A0AAJ0DHT8"/>
<gene>
    <name evidence="2" type="ORF">LTR09_008351</name>
</gene>
<sequence>MSDLYERALAWEEGDIPTLEGIMNALQQAYHAIDDGSTERSEFRSACDELLINERLPTFFRSRLLFYKAWTEDNGDEDDGAGGADLEKVREQLDDAMYWCNDVRQTMLETGLQDDRVEQLWDDIIWSRAKLDEYKEDEAEESDEAAEDTEAITPAPTIATAPPPPAPSALGSKLWKKASKLTPEELAAPGLTQEQKLEGANAFRAYERRLLEEARAMERGEAAVDATTSHTTTTTSQYSGASVARAKPMVLLGPGRSQPTITVQDVSPTAMSTSAPSSSSLTQPTIDTPIAGPSSLRAQRKHIPASLRRKQTKAKLRESLIEPEGPTKKTPKFLSIFDQGKAQSEEDKNAEDDGKGGREEKADEKDDE</sequence>
<dbReference type="Proteomes" id="UP001271007">
    <property type="component" value="Unassembled WGS sequence"/>
</dbReference>
<feature type="region of interest" description="Disordered" evidence="1">
    <location>
        <begin position="254"/>
        <end position="368"/>
    </location>
</feature>
<feature type="compositionally biased region" description="Low complexity" evidence="1">
    <location>
        <begin position="267"/>
        <end position="280"/>
    </location>
</feature>
<name>A0AAJ0DHT8_9PEZI</name>